<accession>A0A4Q7PH50</accession>
<dbReference type="SUPFAM" id="SSF48613">
    <property type="entry name" value="Heme oxygenase-like"/>
    <property type="match status" value="1"/>
</dbReference>
<gene>
    <name evidence="1" type="ORF">EV197_1113</name>
</gene>
<dbReference type="Pfam" id="PF11251">
    <property type="entry name" value="DUF3050"/>
    <property type="match status" value="1"/>
</dbReference>
<comment type="caution">
    <text evidence="1">The sequence shown here is derived from an EMBL/GenBank/DDBJ whole genome shotgun (WGS) entry which is preliminary data.</text>
</comment>
<organism evidence="1 2">
    <name type="scientific">Aquimarina brevivitae</name>
    <dbReference type="NCBI Taxonomy" id="323412"/>
    <lineage>
        <taxon>Bacteria</taxon>
        <taxon>Pseudomonadati</taxon>
        <taxon>Bacteroidota</taxon>
        <taxon>Flavobacteriia</taxon>
        <taxon>Flavobacteriales</taxon>
        <taxon>Flavobacteriaceae</taxon>
        <taxon>Aquimarina</taxon>
    </lineage>
</organism>
<name>A0A4Q7PH50_9FLAO</name>
<dbReference type="RefSeq" id="WP_130285697.1">
    <property type="nucleotide sequence ID" value="NZ_SGXE01000001.1"/>
</dbReference>
<dbReference type="InterPro" id="IPR016084">
    <property type="entry name" value="Haem_Oase-like_multi-hlx"/>
</dbReference>
<dbReference type="OrthoDB" id="9791270at2"/>
<evidence type="ECO:0000313" key="1">
    <source>
        <dbReference type="EMBL" id="RZS99883.1"/>
    </source>
</evidence>
<dbReference type="AlphaFoldDB" id="A0A4Q7PH50"/>
<dbReference type="EMBL" id="SGXE01000001">
    <property type="protein sequence ID" value="RZS99883.1"/>
    <property type="molecule type" value="Genomic_DNA"/>
</dbReference>
<reference evidence="1 2" key="1">
    <citation type="submission" date="2019-02" db="EMBL/GenBank/DDBJ databases">
        <title>Genomic Encyclopedia of Type Strains, Phase IV (KMG-IV): sequencing the most valuable type-strain genomes for metagenomic binning, comparative biology and taxonomic classification.</title>
        <authorList>
            <person name="Goeker M."/>
        </authorList>
    </citation>
    <scope>NUCLEOTIDE SEQUENCE [LARGE SCALE GENOMIC DNA]</scope>
    <source>
        <strain evidence="1 2">DSM 17196</strain>
    </source>
</reference>
<proteinExistence type="predicted"/>
<dbReference type="InterPro" id="IPR024423">
    <property type="entry name" value="DUF3050"/>
</dbReference>
<keyword evidence="2" id="KW-1185">Reference proteome</keyword>
<sequence length="260" mass="30060">MKEINFLIEELQPVRQKLLQHRLYSQIENTDDVKLFMEHHVYAVWDFMSLLKSLQLQLTTVDVPWVPAKNPKLSRFINEIVFGEESDVNEVGQPMSHYEMYIEAMNEVKANTDQIEELINSIKDGYSIEEGLKKLNLPEAVKDFLKFTFEVIALKKPHITAAVFTFGREDLIPDLFLGIVKNLEKSSDVSLNKLIYYLERHIELDGDEHGPLSLGMVESLCDTQKKWDEALMYSKLALEKRIALWDTISNALIQNDNVLS</sequence>
<dbReference type="Gene3D" id="1.20.910.10">
    <property type="entry name" value="Heme oxygenase-like"/>
    <property type="match status" value="1"/>
</dbReference>
<dbReference type="Proteomes" id="UP000292262">
    <property type="component" value="Unassembled WGS sequence"/>
</dbReference>
<evidence type="ECO:0000313" key="2">
    <source>
        <dbReference type="Proteomes" id="UP000292262"/>
    </source>
</evidence>
<protein>
    <submittedName>
        <fullName evidence="1">DUF3050 family protein</fullName>
    </submittedName>
</protein>